<name>A0A183BAR3_9TREM</name>
<evidence type="ECO:0000313" key="1">
    <source>
        <dbReference type="WBParaSite" id="ECPE_0001634101-mRNA-1"/>
    </source>
</evidence>
<organism evidence="1">
    <name type="scientific">Echinostoma caproni</name>
    <dbReference type="NCBI Taxonomy" id="27848"/>
    <lineage>
        <taxon>Eukaryota</taxon>
        <taxon>Metazoa</taxon>
        <taxon>Spiralia</taxon>
        <taxon>Lophotrochozoa</taxon>
        <taxon>Platyhelminthes</taxon>
        <taxon>Trematoda</taxon>
        <taxon>Digenea</taxon>
        <taxon>Plagiorchiida</taxon>
        <taxon>Echinostomata</taxon>
        <taxon>Echinostomatoidea</taxon>
        <taxon>Echinostomatidae</taxon>
        <taxon>Echinostoma</taxon>
    </lineage>
</organism>
<protein>
    <submittedName>
        <fullName evidence="1">MBL fold metallo-hydrolase</fullName>
    </submittedName>
</protein>
<reference evidence="1" key="1">
    <citation type="submission" date="2016-06" db="UniProtKB">
        <authorList>
            <consortium name="WormBaseParasite"/>
        </authorList>
    </citation>
    <scope>IDENTIFICATION</scope>
</reference>
<proteinExistence type="predicted"/>
<dbReference type="AlphaFoldDB" id="A0A183BAR3"/>
<accession>A0A183BAR3</accession>
<dbReference type="WBParaSite" id="ECPE_0001634101-mRNA-1">
    <property type="protein sequence ID" value="ECPE_0001634101-mRNA-1"/>
    <property type="gene ID" value="ECPE_0001634101"/>
</dbReference>
<sequence length="54" mass="6366">LQLWHIWPAYDFDVVGKKVERLVQTTEHIVDVYEEQHGTKHRTLEHPAASFGRP</sequence>